<dbReference type="EMBL" id="CAKJVE010000001">
    <property type="protein sequence ID" value="CAG9701545.1"/>
    <property type="molecule type" value="Genomic_DNA"/>
</dbReference>
<reference evidence="1" key="1">
    <citation type="submission" date="2021-10" db="EMBL/GenBank/DDBJ databases">
        <authorList>
            <person name="Mesa V."/>
        </authorList>
    </citation>
    <scope>NUCLEOTIDE SEQUENCE</scope>
    <source>
        <strain evidence="1">CC3_PB</strain>
    </source>
</reference>
<reference evidence="2" key="2">
    <citation type="submission" date="2022-10" db="EMBL/GenBank/DDBJ databases">
        <authorList>
            <person name="Aires J."/>
            <person name="Mesa V."/>
        </authorList>
    </citation>
    <scope>NUCLEOTIDE SEQUENCE</scope>
    <source>
        <strain evidence="2">Clostridium neonatale JD116</strain>
    </source>
</reference>
<dbReference type="AlphaFoldDB" id="A0AA86JCC6"/>
<evidence type="ECO:0000313" key="2">
    <source>
        <dbReference type="EMBL" id="CAI3652504.1"/>
    </source>
</evidence>
<comment type="caution">
    <text evidence="1">The sequence shown here is derived from an EMBL/GenBank/DDBJ whole genome shotgun (WGS) entry which is preliminary data.</text>
</comment>
<dbReference type="Proteomes" id="UP001189143">
    <property type="component" value="Unassembled WGS sequence"/>
</dbReference>
<accession>A0AA86JCC6</accession>
<organism evidence="1 3">
    <name type="scientific">Clostridium neonatale</name>
    <dbReference type="NCBI Taxonomy" id="137838"/>
    <lineage>
        <taxon>Bacteria</taxon>
        <taxon>Bacillati</taxon>
        <taxon>Bacillota</taxon>
        <taxon>Clostridia</taxon>
        <taxon>Eubacteriales</taxon>
        <taxon>Clostridiaceae</taxon>
        <taxon>Clostridium</taxon>
    </lineage>
</organism>
<proteinExistence type="predicted"/>
<protein>
    <submittedName>
        <fullName evidence="1">Uncharacterized protein</fullName>
    </submittedName>
</protein>
<gene>
    <name evidence="2" type="ORF">CNEO2_540007</name>
    <name evidence="1" type="ORF">CNEO_10079</name>
</gene>
<evidence type="ECO:0000313" key="3">
    <source>
        <dbReference type="Proteomes" id="UP000789738"/>
    </source>
</evidence>
<dbReference type="Proteomes" id="UP000789738">
    <property type="component" value="Unassembled WGS sequence"/>
</dbReference>
<evidence type="ECO:0000313" key="1">
    <source>
        <dbReference type="EMBL" id="CAG9701545.1"/>
    </source>
</evidence>
<sequence>MAFIIHALLIINLIKIVVSKSYMYTLTYISWAFQYFLLSKE</sequence>
<dbReference type="EMBL" id="CAMTCP010000253">
    <property type="protein sequence ID" value="CAI3652504.1"/>
    <property type="molecule type" value="Genomic_DNA"/>
</dbReference>
<name>A0AA86JCC6_9CLOT</name>